<proteinExistence type="predicted"/>
<dbReference type="OrthoDB" id="4840905at2759"/>
<accession>A0A3N2PL03</accession>
<dbReference type="InterPro" id="IPR039057">
    <property type="entry name" value="Spo22/ZIP4"/>
</dbReference>
<dbReference type="GeneID" id="39583762"/>
<name>A0A3N2PL03_SODAK</name>
<dbReference type="STRING" id="1314773.A0A3N2PL03"/>
<sequence length="980" mass="110591">MFSKPPLPAGRGRTMKQNQPQGESGESGKVKAFLDFCESLKLRLASSRDRPSVEPLLAELVDEIRQLNRLSIKLATKKRLSRDLDNHARELYNACVNTQRAVVPEAVISTRTKLLLQSRHFAFLLMALAHPPAFMNSRELRFGDIVQLFSVGFKVSRLALGASWTAVNALQKVAEYISHLPTLKRDLSSDQVAQCQQLEAEYLILRTALVSWPCIAPIPPLSVSYGRADKVQAWKEDRLDVAEHMYNKTEGLRRVLDRASAEHLAEVLFEMGKDFSIKKDYTMGAKWLDRAYEVINVPELDQLTRDGIELRLVIARTLVNALLHTDIPEDSKVASNVIEHMAVEIGEKPVVLVLRLEVLQQAPAELFDEAAYADILMRMIRTFNFSDAFFRLIDHHIGKLYRRSPTLGCSAMDEWLKSQLIKSQRHEWIQRALLRRVSMAANQEDTGQAIRSLGTLMESLYGSLGKPVDSATAVAAVTLLWNKVNVTYGQEKFDLTEGWLHVAAHELFLNVGPANHAKIGRKSILCSLQRNDCGKAKDVFLALDESARNEPVTRYLMYKVALQTSDTEMAAECLECVSRMASRDPKLLYACMQAAQRVGDRMRAYQAMRLLLERNDDSDQIYRPALLRSSIRCIVGILDAKNERPVCGEDLVEDICRSFETAVQDIGKSPKDAGGRQLYTVKELDWFCKNGYNIGVRHTNDWDLQHLVRILGSCLALHEHYPPDLPSEHAGDITLRSLFCRFIIASAQMAMARVEDNREKQLQAYLAVRYQVAEFDEEFQKGRNSLDEIIATDLLGKLAVLLEFDFEATIGLGNFGELGEVVQKAIDCKSVRTFKAMADCLLKGSVPPRELYPQMRRVINQIWNLERFDCGRLAKYIRCLFQAVLPLEDHLGKQLLREAIDKVKISAESGSPFPSEEIHWLVAVAFNHGVTMYSLGEDEACRSWAELAIELAQYAGDEGKLEEQIRTNYLKLRTSSESGG</sequence>
<protein>
    <recommendedName>
        <fullName evidence="2">Protein ZIP4 homolog</fullName>
    </recommendedName>
</protein>
<dbReference type="SUPFAM" id="SSF48452">
    <property type="entry name" value="TPR-like"/>
    <property type="match status" value="1"/>
</dbReference>
<dbReference type="Pfam" id="PF08631">
    <property type="entry name" value="SPO22"/>
    <property type="match status" value="1"/>
</dbReference>
<feature type="compositionally biased region" description="Polar residues" evidence="3">
    <location>
        <begin position="15"/>
        <end position="24"/>
    </location>
</feature>
<dbReference type="AlphaFoldDB" id="A0A3N2PL03"/>
<evidence type="ECO:0000313" key="4">
    <source>
        <dbReference type="EMBL" id="ROT35208.1"/>
    </source>
</evidence>
<keyword evidence="5" id="KW-1185">Reference proteome</keyword>
<dbReference type="RefSeq" id="XP_028463014.1">
    <property type="nucleotide sequence ID" value="XM_028615285.1"/>
</dbReference>
<gene>
    <name evidence="4" type="ORF">SODALDRAFT_395125</name>
</gene>
<evidence type="ECO:0000256" key="3">
    <source>
        <dbReference type="SAM" id="MobiDB-lite"/>
    </source>
</evidence>
<dbReference type="GO" id="GO:0090173">
    <property type="term" value="P:regulation of synaptonemal complex assembly"/>
    <property type="evidence" value="ECO:0007669"/>
    <property type="project" value="InterPro"/>
</dbReference>
<dbReference type="GO" id="GO:0051321">
    <property type="term" value="P:meiotic cell cycle"/>
    <property type="evidence" value="ECO:0007669"/>
    <property type="project" value="UniProtKB-KW"/>
</dbReference>
<reference evidence="4 5" key="1">
    <citation type="journal article" date="2018" name="Mol. Ecol.">
        <title>The obligate alkalophilic soda-lake fungus Sodiomyces alkalinus has shifted to a protein diet.</title>
        <authorList>
            <person name="Grum-Grzhimaylo A.A."/>
            <person name="Falkoski D.L."/>
            <person name="van den Heuvel J."/>
            <person name="Valero-Jimenez C.A."/>
            <person name="Min B."/>
            <person name="Choi I.G."/>
            <person name="Lipzen A."/>
            <person name="Daum C.G."/>
            <person name="Aanen D.K."/>
            <person name="Tsang A."/>
            <person name="Henrissat B."/>
            <person name="Bilanenko E.N."/>
            <person name="de Vries R.P."/>
            <person name="van Kan J.A.L."/>
            <person name="Grigoriev I.V."/>
            <person name="Debets A.J.M."/>
        </authorList>
    </citation>
    <scope>NUCLEOTIDE SEQUENCE [LARGE SCALE GENOMIC DNA]</scope>
    <source>
        <strain evidence="4 5">F11</strain>
    </source>
</reference>
<dbReference type="EMBL" id="ML119062">
    <property type="protein sequence ID" value="ROT35208.1"/>
    <property type="molecule type" value="Genomic_DNA"/>
</dbReference>
<evidence type="ECO:0000313" key="5">
    <source>
        <dbReference type="Proteomes" id="UP000272025"/>
    </source>
</evidence>
<dbReference type="PANTHER" id="PTHR40375:SF2">
    <property type="entry name" value="SPORULATION-SPECIFIC PROTEIN 22"/>
    <property type="match status" value="1"/>
</dbReference>
<evidence type="ECO:0000256" key="2">
    <source>
        <dbReference type="ARBA" id="ARBA00031845"/>
    </source>
</evidence>
<feature type="region of interest" description="Disordered" evidence="3">
    <location>
        <begin position="1"/>
        <end position="27"/>
    </location>
</feature>
<organism evidence="4 5">
    <name type="scientific">Sodiomyces alkalinus (strain CBS 110278 / VKM F-3762 / F11)</name>
    <name type="common">Alkaliphilic filamentous fungus</name>
    <dbReference type="NCBI Taxonomy" id="1314773"/>
    <lineage>
        <taxon>Eukaryota</taxon>
        <taxon>Fungi</taxon>
        <taxon>Dikarya</taxon>
        <taxon>Ascomycota</taxon>
        <taxon>Pezizomycotina</taxon>
        <taxon>Sordariomycetes</taxon>
        <taxon>Hypocreomycetidae</taxon>
        <taxon>Glomerellales</taxon>
        <taxon>Plectosphaerellaceae</taxon>
        <taxon>Sodiomyces</taxon>
    </lineage>
</organism>
<dbReference type="InterPro" id="IPR011990">
    <property type="entry name" value="TPR-like_helical_dom_sf"/>
</dbReference>
<dbReference type="Proteomes" id="UP000272025">
    <property type="component" value="Unassembled WGS sequence"/>
</dbReference>
<dbReference type="PANTHER" id="PTHR40375">
    <property type="entry name" value="SPORULATION-SPECIFIC PROTEIN 22"/>
    <property type="match status" value="1"/>
</dbReference>
<evidence type="ECO:0000256" key="1">
    <source>
        <dbReference type="ARBA" id="ARBA00023254"/>
    </source>
</evidence>
<dbReference type="InterPro" id="IPR013940">
    <property type="entry name" value="Spo22/ZIP4/TEX11"/>
</dbReference>
<keyword evidence="1" id="KW-0469">Meiosis</keyword>